<dbReference type="PANTHER" id="PTHR30055">
    <property type="entry name" value="HTH-TYPE TRANSCRIPTIONAL REGULATOR RUTR"/>
    <property type="match status" value="1"/>
</dbReference>
<comment type="caution">
    <text evidence="6">The sequence shown here is derived from an EMBL/GenBank/DDBJ whole genome shotgun (WGS) entry which is preliminary data.</text>
</comment>
<dbReference type="Pfam" id="PF00440">
    <property type="entry name" value="TetR_N"/>
    <property type="match status" value="1"/>
</dbReference>
<organism evidence="6 9">
    <name type="scientific">Neoroseomonas oryzicola</name>
    <dbReference type="NCBI Taxonomy" id="535904"/>
    <lineage>
        <taxon>Bacteria</taxon>
        <taxon>Pseudomonadati</taxon>
        <taxon>Pseudomonadota</taxon>
        <taxon>Alphaproteobacteria</taxon>
        <taxon>Acetobacterales</taxon>
        <taxon>Acetobacteraceae</taxon>
        <taxon>Neoroseomonas</taxon>
    </lineage>
</organism>
<evidence type="ECO:0000313" key="6">
    <source>
        <dbReference type="EMBL" id="MBR0660887.1"/>
    </source>
</evidence>
<evidence type="ECO:0000313" key="7">
    <source>
        <dbReference type="EMBL" id="NKE19976.1"/>
    </source>
</evidence>
<dbReference type="InterPro" id="IPR009057">
    <property type="entry name" value="Homeodomain-like_sf"/>
</dbReference>
<evidence type="ECO:0000256" key="4">
    <source>
        <dbReference type="PROSITE-ProRule" id="PRU00335"/>
    </source>
</evidence>
<sequence length="190" mass="20989">MPRTYTLRRRADRQAETRLRIVEAAVDLHGSVGPAQTTFSMVAERAGVQRHTLYAHFPDERALQLACSALTLERDPLPDPGAWRADATPEVRLRAGLGAIHGWYRRNADLAGCVLRDAEHHALTRETVELRMGPWMQAAREALAQGLTSGQQAMLPVAMGFFAWRNLTRDAGLSQEEAVAAMVRAILAQP</sequence>
<dbReference type="Gene3D" id="1.10.357.10">
    <property type="entry name" value="Tetracycline Repressor, domain 2"/>
    <property type="match status" value="1"/>
</dbReference>
<dbReference type="PRINTS" id="PR00455">
    <property type="entry name" value="HTHTETR"/>
</dbReference>
<dbReference type="PANTHER" id="PTHR30055:SF234">
    <property type="entry name" value="HTH-TYPE TRANSCRIPTIONAL REGULATOR BETI"/>
    <property type="match status" value="1"/>
</dbReference>
<protein>
    <submittedName>
        <fullName evidence="6">TetR/AcrR family transcriptional regulator</fullName>
    </submittedName>
</protein>
<evidence type="ECO:0000259" key="5">
    <source>
        <dbReference type="PROSITE" id="PS50977"/>
    </source>
</evidence>
<proteinExistence type="predicted"/>
<evidence type="ECO:0000256" key="2">
    <source>
        <dbReference type="ARBA" id="ARBA00023125"/>
    </source>
</evidence>
<feature type="DNA-binding region" description="H-T-H motif" evidence="4">
    <location>
        <begin position="38"/>
        <end position="57"/>
    </location>
</feature>
<dbReference type="InterPro" id="IPR050109">
    <property type="entry name" value="HTH-type_TetR-like_transc_reg"/>
</dbReference>
<dbReference type="GO" id="GO:0000976">
    <property type="term" value="F:transcription cis-regulatory region binding"/>
    <property type="evidence" value="ECO:0007669"/>
    <property type="project" value="TreeGrafter"/>
</dbReference>
<evidence type="ECO:0000313" key="9">
    <source>
        <dbReference type="Proteomes" id="UP001138708"/>
    </source>
</evidence>
<gene>
    <name evidence="7" type="ORF">GWK15_23675</name>
    <name evidence="6" type="ORF">GXW75_16640</name>
</gene>
<reference evidence="6" key="3">
    <citation type="journal article" date="2021" name="Syst. Appl. Microbiol.">
        <title>Roseomonas hellenica sp. nov., isolated from roots of wild-growing Alkanna tinctoria.</title>
        <authorList>
            <person name="Rat A."/>
            <person name="Naranjo H.D."/>
            <person name="Lebbe L."/>
            <person name="Cnockaert M."/>
            <person name="Krigas N."/>
            <person name="Grigoriadou K."/>
            <person name="Maloupa E."/>
            <person name="Willems A."/>
        </authorList>
    </citation>
    <scope>NUCLEOTIDE SEQUENCE</scope>
    <source>
        <strain evidence="6">LMG 31161</strain>
    </source>
</reference>
<dbReference type="Proteomes" id="UP000746741">
    <property type="component" value="Unassembled WGS sequence"/>
</dbReference>
<dbReference type="SUPFAM" id="SSF46689">
    <property type="entry name" value="Homeodomain-like"/>
    <property type="match status" value="1"/>
</dbReference>
<dbReference type="InterPro" id="IPR001647">
    <property type="entry name" value="HTH_TetR"/>
</dbReference>
<keyword evidence="1" id="KW-0805">Transcription regulation</keyword>
<dbReference type="Proteomes" id="UP001138708">
    <property type="component" value="Unassembled WGS sequence"/>
</dbReference>
<name>A0A9X9WKM7_9PROT</name>
<reference evidence="6" key="1">
    <citation type="submission" date="2020-01" db="EMBL/GenBank/DDBJ databases">
        <authorList>
            <person name="Rat A."/>
        </authorList>
    </citation>
    <scope>NUCLEOTIDE SEQUENCE</scope>
    <source>
        <strain evidence="6">LMG 31161</strain>
    </source>
</reference>
<keyword evidence="8" id="KW-1185">Reference proteome</keyword>
<dbReference type="GO" id="GO:0003700">
    <property type="term" value="F:DNA-binding transcription factor activity"/>
    <property type="evidence" value="ECO:0007669"/>
    <property type="project" value="TreeGrafter"/>
</dbReference>
<accession>A0A9X9WKM7</accession>
<evidence type="ECO:0000256" key="1">
    <source>
        <dbReference type="ARBA" id="ARBA00023015"/>
    </source>
</evidence>
<keyword evidence="2 4" id="KW-0238">DNA-binding</keyword>
<dbReference type="EMBL" id="JAAEDK010000039">
    <property type="protein sequence ID" value="MBR0660887.1"/>
    <property type="molecule type" value="Genomic_DNA"/>
</dbReference>
<dbReference type="AlphaFoldDB" id="A0A9X9WKM7"/>
<evidence type="ECO:0000256" key="3">
    <source>
        <dbReference type="ARBA" id="ARBA00023163"/>
    </source>
</evidence>
<dbReference type="EMBL" id="JAAVUP010000016">
    <property type="protein sequence ID" value="NKE19976.1"/>
    <property type="molecule type" value="Genomic_DNA"/>
</dbReference>
<keyword evidence="3" id="KW-0804">Transcription</keyword>
<evidence type="ECO:0000313" key="8">
    <source>
        <dbReference type="Proteomes" id="UP000746741"/>
    </source>
</evidence>
<feature type="domain" description="HTH tetR-type" evidence="5">
    <location>
        <begin position="15"/>
        <end position="75"/>
    </location>
</feature>
<reference evidence="7 8" key="2">
    <citation type="submission" date="2020-02" db="EMBL/GenBank/DDBJ databases">
        <authorList>
            <person name="Sun Q."/>
            <person name="Inoue M."/>
        </authorList>
    </citation>
    <scope>NUCLEOTIDE SEQUENCE [LARGE SCALE GENOMIC DNA]</scope>
    <source>
        <strain evidence="7 8">KCTC 22478</strain>
    </source>
</reference>
<dbReference type="RefSeq" id="WP_168043883.1">
    <property type="nucleotide sequence ID" value="NZ_JAAEDK010000039.1"/>
</dbReference>
<dbReference type="PROSITE" id="PS50977">
    <property type="entry name" value="HTH_TETR_2"/>
    <property type="match status" value="1"/>
</dbReference>